<evidence type="ECO:0000256" key="3">
    <source>
        <dbReference type="ARBA" id="ARBA00022741"/>
    </source>
</evidence>
<keyword evidence="6 8" id="KW-0472">Membrane</keyword>
<proteinExistence type="predicted"/>
<feature type="transmembrane region" description="Helical" evidence="8">
    <location>
        <begin position="183"/>
        <end position="204"/>
    </location>
</feature>
<dbReference type="InterPro" id="IPR011527">
    <property type="entry name" value="ABC1_TM_dom"/>
</dbReference>
<comment type="caution">
    <text evidence="11">The sequence shown here is derived from an EMBL/GenBank/DDBJ whole genome shotgun (WGS) entry which is preliminary data.</text>
</comment>
<dbReference type="InterPro" id="IPR003439">
    <property type="entry name" value="ABC_transporter-like_ATP-bd"/>
</dbReference>
<dbReference type="InterPro" id="IPR027417">
    <property type="entry name" value="P-loop_NTPase"/>
</dbReference>
<dbReference type="EMBL" id="JBHUOP010000001">
    <property type="protein sequence ID" value="MFD2839037.1"/>
    <property type="molecule type" value="Genomic_DNA"/>
</dbReference>
<organism evidence="11 12">
    <name type="scientific">Populibacterium corticicola</name>
    <dbReference type="NCBI Taxonomy" id="1812826"/>
    <lineage>
        <taxon>Bacteria</taxon>
        <taxon>Bacillati</taxon>
        <taxon>Actinomycetota</taxon>
        <taxon>Actinomycetes</taxon>
        <taxon>Micrococcales</taxon>
        <taxon>Jonesiaceae</taxon>
        <taxon>Populibacterium</taxon>
    </lineage>
</organism>
<evidence type="ECO:0000256" key="6">
    <source>
        <dbReference type="ARBA" id="ARBA00023136"/>
    </source>
</evidence>
<keyword evidence="2 8" id="KW-0812">Transmembrane</keyword>
<evidence type="ECO:0000256" key="1">
    <source>
        <dbReference type="ARBA" id="ARBA00004651"/>
    </source>
</evidence>
<feature type="domain" description="ABC transmembrane type-1" evidence="10">
    <location>
        <begin position="48"/>
        <end position="329"/>
    </location>
</feature>
<evidence type="ECO:0000256" key="7">
    <source>
        <dbReference type="SAM" id="MobiDB-lite"/>
    </source>
</evidence>
<dbReference type="SUPFAM" id="SSF90123">
    <property type="entry name" value="ABC transporter transmembrane region"/>
    <property type="match status" value="1"/>
</dbReference>
<dbReference type="Proteomes" id="UP001597391">
    <property type="component" value="Unassembled WGS sequence"/>
</dbReference>
<keyword evidence="5 8" id="KW-1133">Transmembrane helix</keyword>
<name>A0ABW5XB02_9MICO</name>
<dbReference type="PANTHER" id="PTHR24221">
    <property type="entry name" value="ATP-BINDING CASSETTE SUB-FAMILY B"/>
    <property type="match status" value="1"/>
</dbReference>
<dbReference type="CDD" id="cd03228">
    <property type="entry name" value="ABCC_MRP_Like"/>
    <property type="match status" value="1"/>
</dbReference>
<dbReference type="InterPro" id="IPR036640">
    <property type="entry name" value="ABC1_TM_sf"/>
</dbReference>
<dbReference type="RefSeq" id="WP_377464438.1">
    <property type="nucleotide sequence ID" value="NZ_JBHUOP010000001.1"/>
</dbReference>
<dbReference type="Pfam" id="PF00005">
    <property type="entry name" value="ABC_tran"/>
    <property type="match status" value="1"/>
</dbReference>
<evidence type="ECO:0000259" key="10">
    <source>
        <dbReference type="PROSITE" id="PS50929"/>
    </source>
</evidence>
<feature type="region of interest" description="Disordered" evidence="7">
    <location>
        <begin position="368"/>
        <end position="400"/>
    </location>
</feature>
<dbReference type="InterPro" id="IPR039421">
    <property type="entry name" value="Type_1_exporter"/>
</dbReference>
<feature type="domain" description="ABC transporter" evidence="9">
    <location>
        <begin position="405"/>
        <end position="642"/>
    </location>
</feature>
<evidence type="ECO:0000313" key="11">
    <source>
        <dbReference type="EMBL" id="MFD2839037.1"/>
    </source>
</evidence>
<dbReference type="Gene3D" id="3.40.50.300">
    <property type="entry name" value="P-loop containing nucleotide triphosphate hydrolases"/>
    <property type="match status" value="1"/>
</dbReference>
<feature type="compositionally biased region" description="Basic and acidic residues" evidence="7">
    <location>
        <begin position="379"/>
        <end position="400"/>
    </location>
</feature>
<dbReference type="SMART" id="SM00382">
    <property type="entry name" value="AAA"/>
    <property type="match status" value="1"/>
</dbReference>
<dbReference type="PROSITE" id="PS50893">
    <property type="entry name" value="ABC_TRANSPORTER_2"/>
    <property type="match status" value="1"/>
</dbReference>
<evidence type="ECO:0000256" key="2">
    <source>
        <dbReference type="ARBA" id="ARBA00022692"/>
    </source>
</evidence>
<dbReference type="PROSITE" id="PS50929">
    <property type="entry name" value="ABC_TM1F"/>
    <property type="match status" value="1"/>
</dbReference>
<dbReference type="PROSITE" id="PS00211">
    <property type="entry name" value="ABC_TRANSPORTER_1"/>
    <property type="match status" value="1"/>
</dbReference>
<accession>A0ABW5XB02</accession>
<gene>
    <name evidence="11" type="primary">cydC</name>
    <name evidence="11" type="ORF">ACFSYH_00415</name>
</gene>
<dbReference type="Gene3D" id="1.20.1560.10">
    <property type="entry name" value="ABC transporter type 1, transmembrane domain"/>
    <property type="match status" value="1"/>
</dbReference>
<feature type="transmembrane region" description="Helical" evidence="8">
    <location>
        <begin position="48"/>
        <end position="71"/>
    </location>
</feature>
<dbReference type="PANTHER" id="PTHR24221:SF653">
    <property type="entry name" value="TRANSPORT ATP-BINDING PROTEIN CYDC"/>
    <property type="match status" value="1"/>
</dbReference>
<evidence type="ECO:0000256" key="5">
    <source>
        <dbReference type="ARBA" id="ARBA00022989"/>
    </source>
</evidence>
<evidence type="ECO:0000256" key="4">
    <source>
        <dbReference type="ARBA" id="ARBA00022840"/>
    </source>
</evidence>
<dbReference type="InterPro" id="IPR014223">
    <property type="entry name" value="ABC_CydC/D"/>
</dbReference>
<dbReference type="NCBIfam" id="TIGR02868">
    <property type="entry name" value="CydC"/>
    <property type="match status" value="1"/>
</dbReference>
<feature type="transmembrane region" description="Helical" evidence="8">
    <location>
        <begin position="156"/>
        <end position="177"/>
    </location>
</feature>
<sequence length="652" mass="68312">MSTPDQTSPSRNSLRESYASVHDDALPPAPLRRAIALLDISRSEVARAVLMGVISLGSSIALAAISAWLIARASQMPPVMQLTVATVGVRMFGITRGLFRYLERLATHSVALKGMASLRTHIYARLATGNAQTAATLRRGDLLARVSADVDAVGDVVVRGIIPALVAAVLSMGSVVFVGLFHIPAALALAVCLLLAGVVAPWLAQKAARATELQSSQARTDMSVLSHELVSNSAELAVAGSLNTSFEALAGIEQRIYRATDRAARYDGLAQGIFTFALVASALSAAILGIPSVVSGALAPVELAVIVLTPLAIFEVLQGLPAAAVQVHTSRTAASRIMRLLDESGGHSEHVTGEFAVELEDGLAPVTNLLRPDSGQPSHGEHSADREVGLEDEDSSKSKRTEVHLRAEALTTGWPGTTVLSGLELDLAPGTTVALVGPSGTGKTTTLMTLAGLLDPRAGQVTLNGTPLGDLDLHEVARDVVFLAEDAHIFETTVLENLRVARGTTTETEAEEALTAAGLGSWLAALPNGVNTMLGAGATTISGGERRRLLLARAFCSTARVLLVDEPAEHLDPATADTLIVEMIASNRSGTSGRTMVIATHRLSPMAHADEVLILEHGVVRDRGTHHELIERDETYRTALAAEAQEPQGATS</sequence>
<protein>
    <submittedName>
        <fullName evidence="11">Thiol reductant ABC exporter subunit CydC</fullName>
    </submittedName>
</protein>
<dbReference type="SUPFAM" id="SSF52540">
    <property type="entry name" value="P-loop containing nucleoside triphosphate hydrolases"/>
    <property type="match status" value="1"/>
</dbReference>
<evidence type="ECO:0000259" key="9">
    <source>
        <dbReference type="PROSITE" id="PS50893"/>
    </source>
</evidence>
<dbReference type="Pfam" id="PF00664">
    <property type="entry name" value="ABC_membrane"/>
    <property type="match status" value="1"/>
</dbReference>
<keyword evidence="3" id="KW-0547">Nucleotide-binding</keyword>
<evidence type="ECO:0000256" key="8">
    <source>
        <dbReference type="SAM" id="Phobius"/>
    </source>
</evidence>
<keyword evidence="4" id="KW-0067">ATP-binding</keyword>
<dbReference type="InterPro" id="IPR003593">
    <property type="entry name" value="AAA+_ATPase"/>
</dbReference>
<keyword evidence="12" id="KW-1185">Reference proteome</keyword>
<comment type="subcellular location">
    <subcellularLocation>
        <location evidence="1">Cell membrane</location>
        <topology evidence="1">Multi-pass membrane protein</topology>
    </subcellularLocation>
</comment>
<evidence type="ECO:0000313" key="12">
    <source>
        <dbReference type="Proteomes" id="UP001597391"/>
    </source>
</evidence>
<reference evidence="12" key="1">
    <citation type="journal article" date="2019" name="Int. J. Syst. Evol. Microbiol.">
        <title>The Global Catalogue of Microorganisms (GCM) 10K type strain sequencing project: providing services to taxonomists for standard genome sequencing and annotation.</title>
        <authorList>
            <consortium name="The Broad Institute Genomics Platform"/>
            <consortium name="The Broad Institute Genome Sequencing Center for Infectious Disease"/>
            <person name="Wu L."/>
            <person name="Ma J."/>
        </authorList>
    </citation>
    <scope>NUCLEOTIDE SEQUENCE [LARGE SCALE GENOMIC DNA]</scope>
    <source>
        <strain evidence="12">KCTC 33576</strain>
    </source>
</reference>
<feature type="transmembrane region" description="Helical" evidence="8">
    <location>
        <begin position="268"/>
        <end position="291"/>
    </location>
</feature>
<dbReference type="InterPro" id="IPR017871">
    <property type="entry name" value="ABC_transporter-like_CS"/>
</dbReference>